<dbReference type="EMBL" id="OU893342">
    <property type="protein sequence ID" value="CAG9783516.1"/>
    <property type="molecule type" value="Genomic_DNA"/>
</dbReference>
<reference evidence="3" key="2">
    <citation type="submission" date="2022-10" db="EMBL/GenBank/DDBJ databases">
        <authorList>
            <consortium name="ENA_rothamsted_submissions"/>
            <consortium name="culmorum"/>
            <person name="King R."/>
        </authorList>
    </citation>
    <scope>NUCLEOTIDE SEQUENCE</scope>
</reference>
<feature type="compositionally biased region" description="Basic and acidic residues" evidence="1">
    <location>
        <begin position="10"/>
        <end position="19"/>
    </location>
</feature>
<keyword evidence="2" id="KW-1133">Transmembrane helix</keyword>
<organism evidence="3 4">
    <name type="scientific">Diatraea saccharalis</name>
    <name type="common">sugarcane borer</name>
    <dbReference type="NCBI Taxonomy" id="40085"/>
    <lineage>
        <taxon>Eukaryota</taxon>
        <taxon>Metazoa</taxon>
        <taxon>Ecdysozoa</taxon>
        <taxon>Arthropoda</taxon>
        <taxon>Hexapoda</taxon>
        <taxon>Insecta</taxon>
        <taxon>Pterygota</taxon>
        <taxon>Neoptera</taxon>
        <taxon>Endopterygota</taxon>
        <taxon>Lepidoptera</taxon>
        <taxon>Glossata</taxon>
        <taxon>Ditrysia</taxon>
        <taxon>Pyraloidea</taxon>
        <taxon>Crambidae</taxon>
        <taxon>Crambinae</taxon>
        <taxon>Diatraea</taxon>
    </lineage>
</organism>
<dbReference type="Proteomes" id="UP001153714">
    <property type="component" value="Chromosome 11"/>
</dbReference>
<protein>
    <submittedName>
        <fullName evidence="3">Uncharacterized protein</fullName>
    </submittedName>
</protein>
<keyword evidence="4" id="KW-1185">Reference proteome</keyword>
<feature type="region of interest" description="Disordered" evidence="1">
    <location>
        <begin position="1"/>
        <end position="28"/>
    </location>
</feature>
<keyword evidence="2" id="KW-0812">Transmembrane</keyword>
<dbReference type="AlphaFoldDB" id="A0A9N9QUE8"/>
<evidence type="ECO:0000313" key="4">
    <source>
        <dbReference type="Proteomes" id="UP001153714"/>
    </source>
</evidence>
<proteinExistence type="predicted"/>
<sequence length="159" mass="17561">MIEVNTSDSHSPENPKVEDPSTSSNPVKKVQNKLKSHVPCCQYCLEIIFVIISILTLAALVLIITAVLQSVIVGIAVRKTSRDNRILEESLRESFDLARQENPRHAQLWAAIQHDSVESPRCCPTECSHLLLSHIRSIAIRPGAGAGQANVQDEQSLLY</sequence>
<evidence type="ECO:0000256" key="1">
    <source>
        <dbReference type="SAM" id="MobiDB-lite"/>
    </source>
</evidence>
<keyword evidence="2" id="KW-0472">Membrane</keyword>
<gene>
    <name evidence="3" type="ORF">DIATSA_LOCUS1683</name>
</gene>
<feature type="transmembrane region" description="Helical" evidence="2">
    <location>
        <begin position="47"/>
        <end position="77"/>
    </location>
</feature>
<evidence type="ECO:0000313" key="3">
    <source>
        <dbReference type="EMBL" id="CAG9783516.1"/>
    </source>
</evidence>
<evidence type="ECO:0000256" key="2">
    <source>
        <dbReference type="SAM" id="Phobius"/>
    </source>
</evidence>
<reference evidence="3" key="1">
    <citation type="submission" date="2021-12" db="EMBL/GenBank/DDBJ databases">
        <authorList>
            <person name="King R."/>
        </authorList>
    </citation>
    <scope>NUCLEOTIDE SEQUENCE</scope>
</reference>
<name>A0A9N9QUE8_9NEOP</name>
<dbReference type="OrthoDB" id="71600at2759"/>
<accession>A0A9N9QUE8</accession>